<dbReference type="GO" id="GO:0005634">
    <property type="term" value="C:nucleus"/>
    <property type="evidence" value="ECO:0007669"/>
    <property type="project" value="UniProtKB-SubCell"/>
</dbReference>
<gene>
    <name evidence="9" type="ORF">TPC1_16691</name>
</gene>
<comment type="subunit">
    <text evidence="8">Component of the proteasome complex.</text>
</comment>
<dbReference type="GO" id="GO:0051603">
    <property type="term" value="P:proteolysis involved in protein catabolic process"/>
    <property type="evidence" value="ECO:0007669"/>
    <property type="project" value="InterPro"/>
</dbReference>
<dbReference type="GO" id="GO:0019774">
    <property type="term" value="C:proteasome core complex, beta-subunit complex"/>
    <property type="evidence" value="ECO:0007669"/>
    <property type="project" value="UniProtKB-ARBA"/>
</dbReference>
<dbReference type="GO" id="GO:0005737">
    <property type="term" value="C:cytoplasm"/>
    <property type="evidence" value="ECO:0007669"/>
    <property type="project" value="UniProtKB-SubCell"/>
</dbReference>
<dbReference type="InterPro" id="IPR029055">
    <property type="entry name" value="Ntn_hydrolases_N"/>
</dbReference>
<dbReference type="PROSITE" id="PS51476">
    <property type="entry name" value="PROTEASOME_BETA_2"/>
    <property type="match status" value="1"/>
</dbReference>
<organism evidence="9">
    <name type="scientific">Trepomonas sp. PC1</name>
    <dbReference type="NCBI Taxonomy" id="1076344"/>
    <lineage>
        <taxon>Eukaryota</taxon>
        <taxon>Metamonada</taxon>
        <taxon>Diplomonadida</taxon>
        <taxon>Hexamitidae</taxon>
        <taxon>Hexamitinae</taxon>
        <taxon>Trepomonas</taxon>
    </lineage>
</organism>
<dbReference type="InterPro" id="IPR000243">
    <property type="entry name" value="Pept_T1A_subB"/>
</dbReference>
<keyword evidence="6 8" id="KW-0647">Proteasome</keyword>
<keyword evidence="4" id="KW-0888">Threonine protease</keyword>
<dbReference type="AlphaFoldDB" id="A0A146K4P6"/>
<evidence type="ECO:0000256" key="8">
    <source>
        <dbReference type="RuleBase" id="RU004203"/>
    </source>
</evidence>
<dbReference type="Pfam" id="PF00227">
    <property type="entry name" value="Proteasome"/>
    <property type="match status" value="1"/>
</dbReference>
<evidence type="ECO:0000256" key="5">
    <source>
        <dbReference type="ARBA" id="ARBA00022801"/>
    </source>
</evidence>
<evidence type="ECO:0000256" key="4">
    <source>
        <dbReference type="ARBA" id="ARBA00022698"/>
    </source>
</evidence>
<keyword evidence="3" id="KW-0645">Protease</keyword>
<keyword evidence="8" id="KW-0539">Nucleus</keyword>
<feature type="non-terminal residue" evidence="9">
    <location>
        <position position="1"/>
    </location>
</feature>
<reference evidence="9" key="1">
    <citation type="submission" date="2015-07" db="EMBL/GenBank/DDBJ databases">
        <title>Adaptation to a free-living lifestyle via gene acquisitions in the diplomonad Trepomonas sp. PC1.</title>
        <authorList>
            <person name="Xu F."/>
            <person name="Jerlstrom-Hultqvist J."/>
            <person name="Kolisko M."/>
            <person name="Simpson A.G.B."/>
            <person name="Roger A.J."/>
            <person name="Svard S.G."/>
            <person name="Andersson J.O."/>
        </authorList>
    </citation>
    <scope>NUCLEOTIDE SEQUENCE</scope>
    <source>
        <strain evidence="9">PC1</strain>
    </source>
</reference>
<dbReference type="GO" id="GO:0004298">
    <property type="term" value="F:threonine-type endopeptidase activity"/>
    <property type="evidence" value="ECO:0007669"/>
    <property type="project" value="UniProtKB-KW"/>
</dbReference>
<evidence type="ECO:0000256" key="1">
    <source>
        <dbReference type="ARBA" id="ARBA00001198"/>
    </source>
</evidence>
<comment type="similarity">
    <text evidence="8">Belongs to the peptidase T1B family.</text>
</comment>
<comment type="catalytic activity">
    <reaction evidence="1">
        <text>Cleavage of peptide bonds with very broad specificity.</text>
        <dbReference type="EC" id="3.4.25.1"/>
    </reaction>
</comment>
<dbReference type="InterPro" id="IPR001353">
    <property type="entry name" value="Proteasome_sua/b"/>
</dbReference>
<dbReference type="InterPro" id="IPR016050">
    <property type="entry name" value="Proteasome_bsu_CS"/>
</dbReference>
<keyword evidence="5" id="KW-0378">Hydrolase</keyword>
<dbReference type="PANTHER" id="PTHR32194:SF0">
    <property type="entry name" value="ATP-DEPENDENT PROTEASE SUBUNIT HSLV"/>
    <property type="match status" value="1"/>
</dbReference>
<dbReference type="InterPro" id="IPR023333">
    <property type="entry name" value="Proteasome_suB-type"/>
</dbReference>
<dbReference type="EMBL" id="GDID01004969">
    <property type="protein sequence ID" value="JAP91637.1"/>
    <property type="molecule type" value="Transcribed_RNA"/>
</dbReference>
<feature type="active site" description="Nucleophile" evidence="7">
    <location>
        <position position="7"/>
    </location>
</feature>
<evidence type="ECO:0000256" key="3">
    <source>
        <dbReference type="ARBA" id="ARBA00022670"/>
    </source>
</evidence>
<dbReference type="Gene3D" id="3.60.20.10">
    <property type="entry name" value="Glutamine Phosphoribosylpyrophosphate, subunit 1, domain 1"/>
    <property type="match status" value="1"/>
</dbReference>
<dbReference type="SUPFAM" id="SSF56235">
    <property type="entry name" value="N-terminal nucleophile aminohydrolases (Ntn hydrolases)"/>
    <property type="match status" value="1"/>
</dbReference>
<evidence type="ECO:0000256" key="7">
    <source>
        <dbReference type="PIRSR" id="PIRSR600243-1"/>
    </source>
</evidence>
<dbReference type="PROSITE" id="PS00854">
    <property type="entry name" value="PROTEASOME_BETA_1"/>
    <property type="match status" value="1"/>
</dbReference>
<protein>
    <recommendedName>
        <fullName evidence="8">Proteasome subunit beta</fullName>
    </recommendedName>
</protein>
<comment type="function">
    <text evidence="8">Component of the proteasome, a multicatalytic proteinase complex which is characterized by its ability to cleave peptides with Arg, Phe, Tyr, Leu, and Glu adjacent to the leaving group at neutral or slightly basic pH. The proteasome has an ATP-dependent proteolytic activity.</text>
</comment>
<accession>A0A146K4P6</accession>
<evidence type="ECO:0000313" key="9">
    <source>
        <dbReference type="EMBL" id="JAP91637.1"/>
    </source>
</evidence>
<keyword evidence="2 8" id="KW-0963">Cytoplasm</keyword>
<dbReference type="PANTHER" id="PTHR32194">
    <property type="entry name" value="METALLOPROTEASE TLDD"/>
    <property type="match status" value="1"/>
</dbReference>
<proteinExistence type="inferred from homology"/>
<evidence type="ECO:0000256" key="2">
    <source>
        <dbReference type="ARBA" id="ARBA00022490"/>
    </source>
</evidence>
<comment type="subcellular location">
    <subcellularLocation>
        <location evidence="8">Cytoplasm</location>
    </subcellularLocation>
    <subcellularLocation>
        <location evidence="8">Nucleus</location>
    </subcellularLocation>
</comment>
<dbReference type="PRINTS" id="PR00141">
    <property type="entry name" value="PROTEASOME"/>
</dbReference>
<evidence type="ECO:0000256" key="6">
    <source>
        <dbReference type="ARBA" id="ARBA00022942"/>
    </source>
</evidence>
<name>A0A146K4P6_9EUKA</name>
<sequence>KKISNGTTTIAFKYKDGIMVCADSRTSSDTRIANRVQRKIIQINDHIVVAVSGSAADTRFLCRVVREQLQQHEIQLNRPCLVKTAANLFAKYNYEYKSILLAGLLVCGFDESGYHCFKVIPGGSYMEGDSVMSGSGSTYVYGTMDADYKLNMTQEQALQFGRKLITQAAFRDGSSGGVFRWVFVKDGKVEGEQDNWEKL</sequence>